<dbReference type="InterPro" id="IPR006311">
    <property type="entry name" value="TAT_signal"/>
</dbReference>
<proteinExistence type="predicted"/>
<gene>
    <name evidence="2" type="ORF">ACEZDJ_31325</name>
</gene>
<comment type="caution">
    <text evidence="2">The sequence shown here is derived from an EMBL/GenBank/DDBJ whole genome shotgun (WGS) entry which is preliminary data.</text>
</comment>
<dbReference type="PROSITE" id="PS51318">
    <property type="entry name" value="TAT"/>
    <property type="match status" value="1"/>
</dbReference>
<reference evidence="2 3" key="1">
    <citation type="submission" date="2024-09" db="EMBL/GenBank/DDBJ databases">
        <authorList>
            <person name="Lee S.D."/>
        </authorList>
    </citation>
    <scope>NUCLEOTIDE SEQUENCE [LARGE SCALE GENOMIC DNA]</scope>
    <source>
        <strain evidence="2 3">N1-5</strain>
    </source>
</reference>
<feature type="signal peptide" evidence="1">
    <location>
        <begin position="1"/>
        <end position="23"/>
    </location>
</feature>
<accession>A0ABV6UWF5</accession>
<name>A0ABV6UWF5_9ACTN</name>
<protein>
    <submittedName>
        <fullName evidence="2">Uncharacterized protein</fullName>
    </submittedName>
</protein>
<evidence type="ECO:0000313" key="3">
    <source>
        <dbReference type="Proteomes" id="UP001592528"/>
    </source>
</evidence>
<sequence>MTMNRRTWIAAAVLLALVPSVSAADAAPRTRAQQIDLRINAGAAYGVVGLAVTREGRGFRLRGNLINSSDAVRAGEYDGDDCVELVAQEMYFGLGTTGNSVAKLCHYGDVYIDRRTSHSSIRLVAHDQRRGDSAESRIVTLTG</sequence>
<evidence type="ECO:0000313" key="2">
    <source>
        <dbReference type="EMBL" id="MFC1405791.1"/>
    </source>
</evidence>
<feature type="chain" id="PRO_5046162501" evidence="1">
    <location>
        <begin position="24"/>
        <end position="143"/>
    </location>
</feature>
<dbReference type="RefSeq" id="WP_030263673.1">
    <property type="nucleotide sequence ID" value="NZ_JBHEZZ010000023.1"/>
</dbReference>
<dbReference type="EMBL" id="JBHEZZ010000023">
    <property type="protein sequence ID" value="MFC1405791.1"/>
    <property type="molecule type" value="Genomic_DNA"/>
</dbReference>
<evidence type="ECO:0000256" key="1">
    <source>
        <dbReference type="SAM" id="SignalP"/>
    </source>
</evidence>
<organism evidence="2 3">
    <name type="scientific">Streptacidiphilus cavernicola</name>
    <dbReference type="NCBI Taxonomy" id="3342716"/>
    <lineage>
        <taxon>Bacteria</taxon>
        <taxon>Bacillati</taxon>
        <taxon>Actinomycetota</taxon>
        <taxon>Actinomycetes</taxon>
        <taxon>Kitasatosporales</taxon>
        <taxon>Streptomycetaceae</taxon>
        <taxon>Streptacidiphilus</taxon>
    </lineage>
</organism>
<keyword evidence="3" id="KW-1185">Reference proteome</keyword>
<dbReference type="Proteomes" id="UP001592528">
    <property type="component" value="Unassembled WGS sequence"/>
</dbReference>
<keyword evidence="1" id="KW-0732">Signal</keyword>